<proteinExistence type="predicted"/>
<dbReference type="OrthoDB" id="288590at2759"/>
<feature type="region of interest" description="Disordered" evidence="1">
    <location>
        <begin position="20"/>
        <end position="49"/>
    </location>
</feature>
<keyword evidence="3" id="KW-1185">Reference proteome</keyword>
<feature type="compositionally biased region" description="Low complexity" evidence="1">
    <location>
        <begin position="171"/>
        <end position="188"/>
    </location>
</feature>
<feature type="compositionally biased region" description="Basic and acidic residues" evidence="1">
    <location>
        <begin position="250"/>
        <end position="273"/>
    </location>
</feature>
<dbReference type="InterPro" id="IPR027443">
    <property type="entry name" value="IPNS-like_sf"/>
</dbReference>
<comment type="caution">
    <text evidence="2">The sequence shown here is derived from an EMBL/GenBank/DDBJ whole genome shotgun (WGS) entry which is preliminary data.</text>
</comment>
<organism evidence="2 3">
    <name type="scientific">Cryomyces minteri</name>
    <dbReference type="NCBI Taxonomy" id="331657"/>
    <lineage>
        <taxon>Eukaryota</taxon>
        <taxon>Fungi</taxon>
        <taxon>Dikarya</taxon>
        <taxon>Ascomycota</taxon>
        <taxon>Pezizomycotina</taxon>
        <taxon>Dothideomycetes</taxon>
        <taxon>Dothideomycetes incertae sedis</taxon>
        <taxon>Cryomyces</taxon>
    </lineage>
</organism>
<feature type="compositionally biased region" description="Basic and acidic residues" evidence="1">
    <location>
        <begin position="38"/>
        <end position="49"/>
    </location>
</feature>
<dbReference type="AlphaFoldDB" id="A0A4U0XT93"/>
<accession>A0A4U0XT93</accession>
<protein>
    <submittedName>
        <fullName evidence="2">Uncharacterized protein</fullName>
    </submittedName>
</protein>
<evidence type="ECO:0000313" key="2">
    <source>
        <dbReference type="EMBL" id="TKA80992.1"/>
    </source>
</evidence>
<dbReference type="SUPFAM" id="SSF51197">
    <property type="entry name" value="Clavaminate synthase-like"/>
    <property type="match status" value="1"/>
</dbReference>
<gene>
    <name evidence="2" type="ORF">B0A49_01052</name>
</gene>
<dbReference type="Gene3D" id="2.60.120.330">
    <property type="entry name" value="B-lactam Antibiotic, Isopenicillin N Synthase, Chain"/>
    <property type="match status" value="1"/>
</dbReference>
<dbReference type="EMBL" id="NAJN01000039">
    <property type="protein sequence ID" value="TKA80992.1"/>
    <property type="molecule type" value="Genomic_DNA"/>
</dbReference>
<name>A0A4U0XT93_9PEZI</name>
<evidence type="ECO:0000313" key="3">
    <source>
        <dbReference type="Proteomes" id="UP000308768"/>
    </source>
</evidence>
<reference evidence="2 3" key="1">
    <citation type="submission" date="2017-03" db="EMBL/GenBank/DDBJ databases">
        <title>Genomes of endolithic fungi from Antarctica.</title>
        <authorList>
            <person name="Coleine C."/>
            <person name="Masonjones S."/>
            <person name="Stajich J.E."/>
        </authorList>
    </citation>
    <scope>NUCLEOTIDE SEQUENCE [LARGE SCALE GENOMIC DNA]</scope>
    <source>
        <strain evidence="2 3">CCFEE 5187</strain>
    </source>
</reference>
<dbReference type="STRING" id="331657.A0A4U0XT93"/>
<dbReference type="Proteomes" id="UP000308768">
    <property type="component" value="Unassembled WGS sequence"/>
</dbReference>
<sequence>MFDLTDKVFQLPLDEKLKHDMGTKGRHSGCKRSGSQYVDEKGTPDQSEFHNVSRDDILRIGDAEPLQHPQPAKARGAELERFMESSHHAVTVVTRALSEQLGLGPDALPSLHRIDCTGGDQARVTHAPPASARAITLEALSTADFAFRERTGAGSVTVPFDQRGGPQVPNSASSRSSPAGSAPASRPPTRVHSCVYFSRPTGHVPLRSLFAGPLLDGEEKAPTADEWVVKRAVLRSTADDKGTETFNRSRGTEHTRDRGRAALDAPRNEVEAV</sequence>
<evidence type="ECO:0000256" key="1">
    <source>
        <dbReference type="SAM" id="MobiDB-lite"/>
    </source>
</evidence>
<feature type="region of interest" description="Disordered" evidence="1">
    <location>
        <begin position="155"/>
        <end position="190"/>
    </location>
</feature>
<feature type="region of interest" description="Disordered" evidence="1">
    <location>
        <begin position="238"/>
        <end position="273"/>
    </location>
</feature>